<dbReference type="EnsemblMetazoa" id="Aqu2.1.22361_001">
    <property type="protein sequence ID" value="Aqu2.1.22361_001"/>
    <property type="gene ID" value="Aqu2.1.22361"/>
</dbReference>
<feature type="transmembrane region" description="Helical" evidence="8">
    <location>
        <begin position="473"/>
        <end position="494"/>
    </location>
</feature>
<evidence type="ECO:0000256" key="1">
    <source>
        <dbReference type="ARBA" id="ARBA00004196"/>
    </source>
</evidence>
<feature type="transmembrane region" description="Helical" evidence="8">
    <location>
        <begin position="430"/>
        <end position="452"/>
    </location>
</feature>
<feature type="transmembrane region" description="Helical" evidence="8">
    <location>
        <begin position="367"/>
        <end position="389"/>
    </location>
</feature>
<keyword evidence="5" id="KW-0732">Signal</keyword>
<keyword evidence="7" id="KW-0998">Cell outer membrane</keyword>
<dbReference type="InterPro" id="IPR003368">
    <property type="entry name" value="POMP_repeat"/>
</dbReference>
<sequence length="508" mass="56692">MESITAYHNPDSKIYDDFVTVYLPASVFYFVNINRLKINGSKAYPSNLSQNYGSVFEILNSNILLEGVILFYNNTADNGPAFRLLENSLVYLKDGLWANFINNKAKSLGGAIYATDIVSYGTYIAICYNKLSYALYPGELLQIPISVNDSNHHHTFSILTISVAERQDNHLKDIDWFFNGKQVTYTTIIERTTNCTNINLTIHTAHLSERNRRGLLLFSISNPSTIVGIRVALNNCPPGFQLNSAMGACDCLQNFKKIVNHYSNEKELQCNINDLNFTRPYKNLWAGLDKNGSLHYSLNCPHGYCSIHSHHDKLTFNDTGSFVASSSTKDSEPLCHGSRTGELCGKCISNYSVVFGSTICLMCTNKLWLVSSIIYIITGPLIVFLLYTLNLTLSTGTLNSIIFFAQVANAMVAGYLKIPCSDCGSVSYYFIRFSSAFISWLNLNLGFPLCLYNGMTEMHKAVSNRLSKSSVQVLVTVVHLSFTQLLQAILNFGIMMEQQHMLAQSING</sequence>
<dbReference type="InParanoid" id="A0A1X7U4H5"/>
<dbReference type="AlphaFoldDB" id="A0A1X7U4H5"/>
<evidence type="ECO:0000313" key="9">
    <source>
        <dbReference type="EnsemblMetazoa" id="Aqu2.1.22361_001"/>
    </source>
</evidence>
<evidence type="ECO:0000256" key="7">
    <source>
        <dbReference type="ARBA" id="ARBA00023237"/>
    </source>
</evidence>
<evidence type="ECO:0000256" key="3">
    <source>
        <dbReference type="ARBA" id="ARBA00004613"/>
    </source>
</evidence>
<organism evidence="9">
    <name type="scientific">Amphimedon queenslandica</name>
    <name type="common">Sponge</name>
    <dbReference type="NCBI Taxonomy" id="400682"/>
    <lineage>
        <taxon>Eukaryota</taxon>
        <taxon>Metazoa</taxon>
        <taxon>Porifera</taxon>
        <taxon>Demospongiae</taxon>
        <taxon>Heteroscleromorpha</taxon>
        <taxon>Haplosclerida</taxon>
        <taxon>Niphatidae</taxon>
        <taxon>Amphimedon</taxon>
    </lineage>
</organism>
<evidence type="ECO:0000256" key="5">
    <source>
        <dbReference type="ARBA" id="ARBA00022729"/>
    </source>
</evidence>
<evidence type="ECO:0000256" key="6">
    <source>
        <dbReference type="ARBA" id="ARBA00023136"/>
    </source>
</evidence>
<reference evidence="9" key="1">
    <citation type="submission" date="2017-05" db="UniProtKB">
        <authorList>
            <consortium name="EnsemblMetazoa"/>
        </authorList>
    </citation>
    <scope>IDENTIFICATION</scope>
</reference>
<keyword evidence="8" id="KW-1133">Transmembrane helix</keyword>
<proteinExistence type="predicted"/>
<feature type="transmembrane region" description="Helical" evidence="8">
    <location>
        <begin position="401"/>
        <end position="418"/>
    </location>
</feature>
<dbReference type="NCBIfam" id="TIGR01376">
    <property type="entry name" value="POMP_repeat"/>
    <property type="match status" value="1"/>
</dbReference>
<dbReference type="GO" id="GO:0005576">
    <property type="term" value="C:extracellular region"/>
    <property type="evidence" value="ECO:0007669"/>
    <property type="project" value="UniProtKB-SubCell"/>
</dbReference>
<evidence type="ECO:0000256" key="4">
    <source>
        <dbReference type="ARBA" id="ARBA00022525"/>
    </source>
</evidence>
<keyword evidence="4" id="KW-0964">Secreted</keyword>
<evidence type="ECO:0000256" key="8">
    <source>
        <dbReference type="SAM" id="Phobius"/>
    </source>
</evidence>
<dbReference type="Pfam" id="PF02415">
    <property type="entry name" value="Chlam_PMP"/>
    <property type="match status" value="1"/>
</dbReference>
<keyword evidence="8" id="KW-0812">Transmembrane</keyword>
<name>A0A1X7U4H5_AMPQE</name>
<protein>
    <submittedName>
        <fullName evidence="9">Uncharacterized protein</fullName>
    </submittedName>
</protein>
<evidence type="ECO:0000256" key="2">
    <source>
        <dbReference type="ARBA" id="ARBA00004442"/>
    </source>
</evidence>
<comment type="subcellular location">
    <subcellularLocation>
        <location evidence="1">Cell envelope</location>
    </subcellularLocation>
    <subcellularLocation>
        <location evidence="2">Cell outer membrane</location>
    </subcellularLocation>
    <subcellularLocation>
        <location evidence="3">Secreted</location>
    </subcellularLocation>
</comment>
<keyword evidence="6 8" id="KW-0472">Membrane</keyword>
<accession>A0A1X7U4H5</accession>